<dbReference type="PRINTS" id="PR00411">
    <property type="entry name" value="PNDRDTASEI"/>
</dbReference>
<dbReference type="PROSITE" id="PS50206">
    <property type="entry name" value="RHODANESE_3"/>
    <property type="match status" value="1"/>
</dbReference>
<dbReference type="AlphaFoldDB" id="A0A4R9AB22"/>
<dbReference type="PANTHER" id="PTHR43429">
    <property type="entry name" value="PYRIDINE NUCLEOTIDE-DISULFIDE OXIDOREDUCTASE DOMAIN-CONTAINING"/>
    <property type="match status" value="1"/>
</dbReference>
<dbReference type="OrthoDB" id="9802028at2"/>
<evidence type="ECO:0000259" key="7">
    <source>
        <dbReference type="PROSITE" id="PS50206"/>
    </source>
</evidence>
<dbReference type="PANTHER" id="PTHR43429:SF1">
    <property type="entry name" value="NAD(P)H SULFUR OXIDOREDUCTASE (COA-DEPENDENT)"/>
    <property type="match status" value="1"/>
</dbReference>
<dbReference type="InterPro" id="IPR016156">
    <property type="entry name" value="FAD/NAD-linked_Rdtase_dimer_sf"/>
</dbReference>
<dbReference type="Pfam" id="PF00581">
    <property type="entry name" value="Rhodanese"/>
    <property type="match status" value="1"/>
</dbReference>
<dbReference type="SUPFAM" id="SSF55424">
    <property type="entry name" value="FAD/NAD-linked reductases, dimerisation (C-terminal) domain"/>
    <property type="match status" value="1"/>
</dbReference>
<evidence type="ECO:0000313" key="8">
    <source>
        <dbReference type="EMBL" id="TFD54579.1"/>
    </source>
</evidence>
<dbReference type="Gene3D" id="3.40.250.10">
    <property type="entry name" value="Rhodanese-like domain"/>
    <property type="match status" value="1"/>
</dbReference>
<dbReference type="InterPro" id="IPR036188">
    <property type="entry name" value="FAD/NAD-bd_sf"/>
</dbReference>
<evidence type="ECO:0000313" key="9">
    <source>
        <dbReference type="Proteomes" id="UP000297447"/>
    </source>
</evidence>
<dbReference type="Pfam" id="PF07992">
    <property type="entry name" value="Pyr_redox_2"/>
    <property type="match status" value="1"/>
</dbReference>
<feature type="domain" description="Rhodanese" evidence="7">
    <location>
        <begin position="473"/>
        <end position="559"/>
    </location>
</feature>
<dbReference type="RefSeq" id="WP_134518252.1">
    <property type="nucleotide sequence ID" value="NZ_SOHE01000016.1"/>
</dbReference>
<dbReference type="PRINTS" id="PR00368">
    <property type="entry name" value="FADPNR"/>
</dbReference>
<comment type="caution">
    <text evidence="8">The sequence shown here is derived from an EMBL/GenBank/DDBJ whole genome shotgun (WGS) entry which is preliminary data.</text>
</comment>
<dbReference type="SUPFAM" id="SSF52821">
    <property type="entry name" value="Rhodanese/Cell cycle control phosphatase"/>
    <property type="match status" value="1"/>
</dbReference>
<dbReference type="InterPro" id="IPR036873">
    <property type="entry name" value="Rhodanese-like_dom_sf"/>
</dbReference>
<dbReference type="Gene3D" id="3.50.50.60">
    <property type="entry name" value="FAD/NAD(P)-binding domain"/>
    <property type="match status" value="2"/>
</dbReference>
<dbReference type="InterPro" id="IPR050260">
    <property type="entry name" value="FAD-bd_OxRdtase"/>
</dbReference>
<keyword evidence="4" id="KW-0274">FAD</keyword>
<keyword evidence="6" id="KW-0676">Redox-active center</keyword>
<evidence type="ECO:0000256" key="3">
    <source>
        <dbReference type="ARBA" id="ARBA00022630"/>
    </source>
</evidence>
<evidence type="ECO:0000256" key="6">
    <source>
        <dbReference type="ARBA" id="ARBA00023284"/>
    </source>
</evidence>
<gene>
    <name evidence="8" type="ORF">E3T55_03955</name>
</gene>
<accession>A0A4R9AB22</accession>
<dbReference type="InterPro" id="IPR004099">
    <property type="entry name" value="Pyr_nucl-diS_OxRdtase_dimer"/>
</dbReference>
<keyword evidence="9" id="KW-1185">Reference proteome</keyword>
<dbReference type="SUPFAM" id="SSF51905">
    <property type="entry name" value="FAD/NAD(P)-binding domain"/>
    <property type="match status" value="1"/>
</dbReference>
<keyword evidence="5" id="KW-0560">Oxidoreductase</keyword>
<organism evidence="8 9">
    <name type="scientific">Cryobacterium frigoriphilum</name>
    <dbReference type="NCBI Taxonomy" id="1259150"/>
    <lineage>
        <taxon>Bacteria</taxon>
        <taxon>Bacillati</taxon>
        <taxon>Actinomycetota</taxon>
        <taxon>Actinomycetes</taxon>
        <taxon>Micrococcales</taxon>
        <taxon>Microbacteriaceae</taxon>
        <taxon>Cryobacterium</taxon>
    </lineage>
</organism>
<protein>
    <submittedName>
        <fullName evidence="8">CoA-disulfide reductase</fullName>
    </submittedName>
</protein>
<dbReference type="SMART" id="SM00450">
    <property type="entry name" value="RHOD"/>
    <property type="match status" value="1"/>
</dbReference>
<name>A0A4R9AB22_9MICO</name>
<evidence type="ECO:0000256" key="2">
    <source>
        <dbReference type="ARBA" id="ARBA00009130"/>
    </source>
</evidence>
<comment type="cofactor">
    <cofactor evidence="1">
        <name>FAD</name>
        <dbReference type="ChEBI" id="CHEBI:57692"/>
    </cofactor>
</comment>
<evidence type="ECO:0000256" key="5">
    <source>
        <dbReference type="ARBA" id="ARBA00023002"/>
    </source>
</evidence>
<dbReference type="Proteomes" id="UP000297447">
    <property type="component" value="Unassembled WGS sequence"/>
</dbReference>
<proteinExistence type="inferred from homology"/>
<dbReference type="InterPro" id="IPR023753">
    <property type="entry name" value="FAD/NAD-binding_dom"/>
</dbReference>
<sequence>MKIVIVGGVAGGMSAATRMRRLDESAEIVVFERGHYVSFANCGLPYYVGGVITDRAELLLQTPESLGTRFRLDVRVDHEVTGIDRAGQTVSVRNTLTGDERSESYDRLILAAGATTRSAPADSTSAAWGLATHTLRTVDDVDHIDAVLAAAPGSPSAVVIGGGFIGLEAVDNLVRRGVHVTLVQRGPQILTPLDPEMAAPVVADLRAHGVDVRLNTSVVGSDAPADPATSAATGLLLSDGSLVPADLVIDATGVRPDTSLAAAAGLAIGDSGGIWVDETQATSDPHIFAVGDGVEKTDAVGGAGTLVTMAGLANRHGRAAADSIAGRPDAAEPAVGTGIVGVFDLTIAMVGWNEQRLVAAGRAHRVVHTHPSSHAGYFPGAEQMAIKLLIDADTDAILGAQIVGGSGVDKRIDVIATAMAAGLGASALSRLELAYAPQYGSAKDAINQLGYVADNLLHGTSRSVQWHELDAALDAGATLVDVRSPAEFAAGHLPDARNLNLDELRARHGELPAGPLVVHCQVGQRGHTAARLLSQLGHDVRNLDGGYRTWLAGRAAMASTPSSETLSERIPV</sequence>
<evidence type="ECO:0000256" key="1">
    <source>
        <dbReference type="ARBA" id="ARBA00001974"/>
    </source>
</evidence>
<dbReference type="GO" id="GO:0016491">
    <property type="term" value="F:oxidoreductase activity"/>
    <property type="evidence" value="ECO:0007669"/>
    <property type="project" value="UniProtKB-KW"/>
</dbReference>
<dbReference type="InterPro" id="IPR001763">
    <property type="entry name" value="Rhodanese-like_dom"/>
</dbReference>
<dbReference type="EMBL" id="SOHE01000016">
    <property type="protein sequence ID" value="TFD54579.1"/>
    <property type="molecule type" value="Genomic_DNA"/>
</dbReference>
<comment type="similarity">
    <text evidence="2">Belongs to the class-III pyridine nucleotide-disulfide oxidoreductase family.</text>
</comment>
<reference evidence="8 9" key="1">
    <citation type="submission" date="2019-03" db="EMBL/GenBank/DDBJ databases">
        <title>Genomics of glacier-inhabiting Cryobacterium strains.</title>
        <authorList>
            <person name="Liu Q."/>
            <person name="Xin Y.-H."/>
        </authorList>
    </citation>
    <scope>NUCLEOTIDE SEQUENCE [LARGE SCALE GENOMIC DNA]</scope>
    <source>
        <strain evidence="8 9">Hh14</strain>
    </source>
</reference>
<keyword evidence="3" id="KW-0285">Flavoprotein</keyword>
<dbReference type="Pfam" id="PF02852">
    <property type="entry name" value="Pyr_redox_dim"/>
    <property type="match status" value="1"/>
</dbReference>
<evidence type="ECO:0000256" key="4">
    <source>
        <dbReference type="ARBA" id="ARBA00022827"/>
    </source>
</evidence>